<dbReference type="Pfam" id="PF02515">
    <property type="entry name" value="CoA_transf_3"/>
    <property type="match status" value="1"/>
</dbReference>
<dbReference type="PANTHER" id="PTHR48228:SF5">
    <property type="entry name" value="ALPHA-METHYLACYL-COA RACEMASE"/>
    <property type="match status" value="1"/>
</dbReference>
<dbReference type="InterPro" id="IPR003673">
    <property type="entry name" value="CoA-Trfase_fam_III"/>
</dbReference>
<dbReference type="Gene3D" id="3.30.1540.10">
    <property type="entry name" value="formyl-coa transferase, domain 3"/>
    <property type="match status" value="1"/>
</dbReference>
<evidence type="ECO:0000313" key="2">
    <source>
        <dbReference type="EMBL" id="PPQ69159.1"/>
    </source>
</evidence>
<dbReference type="STRING" id="231916.A0A409VSF0"/>
<dbReference type="EMBL" id="NHYE01005579">
    <property type="protein sequence ID" value="PPQ69159.1"/>
    <property type="molecule type" value="Genomic_DNA"/>
</dbReference>
<comment type="similarity">
    <text evidence="1">Belongs to the CoA-transferase III family.</text>
</comment>
<gene>
    <name evidence="2" type="ORF">CVT26_003533</name>
</gene>
<dbReference type="InterPro" id="IPR044855">
    <property type="entry name" value="CoA-Trfase_III_dom3_sf"/>
</dbReference>
<reference evidence="2 3" key="1">
    <citation type="journal article" date="2018" name="Evol. Lett.">
        <title>Horizontal gene cluster transfer increased hallucinogenic mushroom diversity.</title>
        <authorList>
            <person name="Reynolds H.T."/>
            <person name="Vijayakumar V."/>
            <person name="Gluck-Thaler E."/>
            <person name="Korotkin H.B."/>
            <person name="Matheny P.B."/>
            <person name="Slot J.C."/>
        </authorList>
    </citation>
    <scope>NUCLEOTIDE SEQUENCE [LARGE SCALE GENOMIC DNA]</scope>
    <source>
        <strain evidence="2 3">SRW20</strain>
    </source>
</reference>
<dbReference type="AlphaFoldDB" id="A0A409VSF0"/>
<evidence type="ECO:0000256" key="1">
    <source>
        <dbReference type="ARBA" id="ARBA00008383"/>
    </source>
</evidence>
<keyword evidence="3" id="KW-1185">Reference proteome</keyword>
<evidence type="ECO:0000313" key="3">
    <source>
        <dbReference type="Proteomes" id="UP000284706"/>
    </source>
</evidence>
<dbReference type="InterPro" id="IPR023606">
    <property type="entry name" value="CoA-Trfase_III_dom_1_sf"/>
</dbReference>
<evidence type="ECO:0008006" key="4">
    <source>
        <dbReference type="Google" id="ProtNLM"/>
    </source>
</evidence>
<dbReference type="Proteomes" id="UP000284706">
    <property type="component" value="Unassembled WGS sequence"/>
</dbReference>
<sequence length="393" mass="42450">MALAGLKVVEFAGLAPGPFAGLILADNGASVTRIDRPLSKSNDVLCRGKRSIVIDSKLPDGRKLLEELISSADVLIDPFRPGVLERLGLGPDVFLGKDGQRGLNEKLIYARIVGFPRTGPHKDMAGHDINYIALSGVLAMLPGTSEKPTFPLNLLADFAGGGMTCAVGILLALIERGKTGRGQVVHADMVSGTRYLASFPLIQAYLGTGMLAGPRGTNLLDGGAPFYDVYTCQDGRWMSVGCIEPQFFKAFINLFLANLPKDFDPLDGWKPSPDTQSQIDKWPLLRKYLTKGFLTRPRDFWGQAFHGTDACAIPVLTPVEAAEQAPGIPAFHPQLSNQAKARGDLNSGSFIIEAGAHTYEVLEEFGMDIDDIQGLEKRGVVQSTRQARLQSKM</sequence>
<name>A0A409VSF0_9AGAR</name>
<dbReference type="InParanoid" id="A0A409VSF0"/>
<dbReference type="PANTHER" id="PTHR48228">
    <property type="entry name" value="SUCCINYL-COA--D-CITRAMALATE COA-TRANSFERASE"/>
    <property type="match status" value="1"/>
</dbReference>
<dbReference type="Gene3D" id="3.40.50.10540">
    <property type="entry name" value="Crotonobetainyl-coa:carnitine coa-transferase, domain 1"/>
    <property type="match status" value="1"/>
</dbReference>
<organism evidence="2 3">
    <name type="scientific">Gymnopilus dilepis</name>
    <dbReference type="NCBI Taxonomy" id="231916"/>
    <lineage>
        <taxon>Eukaryota</taxon>
        <taxon>Fungi</taxon>
        <taxon>Dikarya</taxon>
        <taxon>Basidiomycota</taxon>
        <taxon>Agaricomycotina</taxon>
        <taxon>Agaricomycetes</taxon>
        <taxon>Agaricomycetidae</taxon>
        <taxon>Agaricales</taxon>
        <taxon>Agaricineae</taxon>
        <taxon>Hymenogastraceae</taxon>
        <taxon>Gymnopilus</taxon>
    </lineage>
</organism>
<dbReference type="InterPro" id="IPR050509">
    <property type="entry name" value="CoA-transferase_III"/>
</dbReference>
<dbReference type="SUPFAM" id="SSF89796">
    <property type="entry name" value="CoA-transferase family III (CaiB/BaiF)"/>
    <property type="match status" value="1"/>
</dbReference>
<accession>A0A409VSF0</accession>
<proteinExistence type="inferred from homology"/>
<protein>
    <recommendedName>
        <fullName evidence="4">Alpha-methylacyl-CoA racemase</fullName>
    </recommendedName>
</protein>
<dbReference type="OrthoDB" id="16747at2759"/>
<dbReference type="GO" id="GO:0003824">
    <property type="term" value="F:catalytic activity"/>
    <property type="evidence" value="ECO:0007669"/>
    <property type="project" value="InterPro"/>
</dbReference>
<comment type="caution">
    <text evidence="2">The sequence shown here is derived from an EMBL/GenBank/DDBJ whole genome shotgun (WGS) entry which is preliminary data.</text>
</comment>